<keyword evidence="3" id="KW-1185">Reference proteome</keyword>
<feature type="compositionally biased region" description="Basic and acidic residues" evidence="1">
    <location>
        <begin position="334"/>
        <end position="353"/>
    </location>
</feature>
<feature type="region of interest" description="Disordered" evidence="1">
    <location>
        <begin position="1"/>
        <end position="70"/>
    </location>
</feature>
<feature type="compositionally biased region" description="Polar residues" evidence="1">
    <location>
        <begin position="199"/>
        <end position="214"/>
    </location>
</feature>
<feature type="region of interest" description="Disordered" evidence="1">
    <location>
        <begin position="91"/>
        <end position="214"/>
    </location>
</feature>
<feature type="compositionally biased region" description="Basic and acidic residues" evidence="1">
    <location>
        <begin position="393"/>
        <end position="431"/>
    </location>
</feature>
<feature type="region of interest" description="Disordered" evidence="1">
    <location>
        <begin position="773"/>
        <end position="812"/>
    </location>
</feature>
<evidence type="ECO:0000313" key="2">
    <source>
        <dbReference type="EnsemblMetazoa" id="XP_038054198.1"/>
    </source>
</evidence>
<dbReference type="RefSeq" id="XP_038054198.1">
    <property type="nucleotide sequence ID" value="XM_038198270.1"/>
</dbReference>
<feature type="compositionally biased region" description="Polar residues" evidence="1">
    <location>
        <begin position="484"/>
        <end position="495"/>
    </location>
</feature>
<protein>
    <submittedName>
        <fullName evidence="2">Uncharacterized protein</fullName>
    </submittedName>
</protein>
<dbReference type="GeneID" id="119726542"/>
<reference evidence="2" key="1">
    <citation type="submission" date="2022-11" db="UniProtKB">
        <authorList>
            <consortium name="EnsemblMetazoa"/>
        </authorList>
    </citation>
    <scope>IDENTIFICATION</scope>
</reference>
<feature type="compositionally biased region" description="Low complexity" evidence="1">
    <location>
        <begin position="91"/>
        <end position="103"/>
    </location>
</feature>
<feature type="compositionally biased region" description="Low complexity" evidence="1">
    <location>
        <begin position="27"/>
        <end position="48"/>
    </location>
</feature>
<feature type="compositionally biased region" description="Basic and acidic residues" evidence="1">
    <location>
        <begin position="145"/>
        <end position="161"/>
    </location>
</feature>
<feature type="region of interest" description="Disordered" evidence="1">
    <location>
        <begin position="233"/>
        <end position="534"/>
    </location>
</feature>
<evidence type="ECO:0000256" key="1">
    <source>
        <dbReference type="SAM" id="MobiDB-lite"/>
    </source>
</evidence>
<dbReference type="OrthoDB" id="10043348at2759"/>
<dbReference type="Proteomes" id="UP000887568">
    <property type="component" value="Unplaced"/>
</dbReference>
<name>A0A913ZQZ4_PATMI</name>
<feature type="compositionally biased region" description="Basic and acidic residues" evidence="1">
    <location>
        <begin position="504"/>
        <end position="522"/>
    </location>
</feature>
<dbReference type="AlphaFoldDB" id="A0A913ZQZ4"/>
<sequence length="820" mass="89708">MSVQSPRTGPCKSDTDPGVAPGPGPGSDDSTLTQTPTTGGDTTSGAAADCSMATDSGGGEDSPSDYNKRKYHASKMDLNLKILRDQMANLTSSGSSLSRQLASVQRNIQEIKDDDDDGEEADSEYESEDEQKIGSTRDALDTEDDVNKMSDLEKDYSEPKIKRSVSTSSRSKKSKTAARDPNPNEVGHDGSQARHGRSNSRQESVESYQDSDSECSQCLCCNSMASYSSTPWRYISRGEGSTMDEDSDSSEYFTDDSEYSTTTSNMPAVDIHKRLSPFYCPSDHGESGSHGANEEGRFDDADQEQVVDHRMSPLGCESPRKCSSQPELSSMAGKSDKMAVETDKPQSEEKAGETVETQEGEEKAPKASSLIGIFKAQESKAKQEEMASVAKAKRVEELRRKNSDIRLKNEQKRRAEMEEKLKNKPNVDTDSPKSSPLVSEIEDGEKVNIKDRISCFEGQKKTKDEEDTDKDGLKNSKKSPNVEKGTNTEQDSMQQMPDVIPGVTDEKLSQEEPTKTQGDHDQHKSHKSKHKIAKTTIEIPVSCLPEEIIHPEPGMPSDHPTMMTFQVQPGDVEAMSGPILVSRSPKPKRRMSKTIVRLSSTDASPSSMSESTLVADTDKVRMGAKKPSGHSHSVCPHCQKKNKPGESKRVVKVLQLQPVPESPQLSPVSTMVGDSAHVFQQPGGRIIKMIPSKTPNVVQRQESSKDGVVFRFNMGMPENAPLQVGDYIRIPIQPQQQYPPTQVRHVQQGSSGGLVIRTEGQPRRQREVITFRQSSSRPSAGNIRVQQRQSPTSGVTVHTSQPGVRVMPSEGGGVKLVFGS</sequence>
<evidence type="ECO:0000313" key="3">
    <source>
        <dbReference type="Proteomes" id="UP000887568"/>
    </source>
</evidence>
<dbReference type="EnsemblMetazoa" id="XM_038198270.1">
    <property type="protein sequence ID" value="XP_038054198.1"/>
    <property type="gene ID" value="LOC119726542"/>
</dbReference>
<feature type="compositionally biased region" description="Polar residues" evidence="1">
    <location>
        <begin position="773"/>
        <end position="802"/>
    </location>
</feature>
<dbReference type="OMA" id="QCLCCNS"/>
<organism evidence="2 3">
    <name type="scientific">Patiria miniata</name>
    <name type="common">Bat star</name>
    <name type="synonym">Asterina miniata</name>
    <dbReference type="NCBI Taxonomy" id="46514"/>
    <lineage>
        <taxon>Eukaryota</taxon>
        <taxon>Metazoa</taxon>
        <taxon>Echinodermata</taxon>
        <taxon>Eleutherozoa</taxon>
        <taxon>Asterozoa</taxon>
        <taxon>Asteroidea</taxon>
        <taxon>Valvatacea</taxon>
        <taxon>Valvatida</taxon>
        <taxon>Asterinidae</taxon>
        <taxon>Patiria</taxon>
    </lineage>
</organism>
<feature type="compositionally biased region" description="Polar residues" evidence="1">
    <location>
        <begin position="597"/>
        <end position="614"/>
    </location>
</feature>
<feature type="compositionally biased region" description="Basic and acidic residues" evidence="1">
    <location>
        <begin position="444"/>
        <end position="474"/>
    </location>
</feature>
<feature type="compositionally biased region" description="Acidic residues" evidence="1">
    <location>
        <begin position="242"/>
        <end position="258"/>
    </location>
</feature>
<accession>A0A913ZQZ4</accession>
<feature type="compositionally biased region" description="Basic and acidic residues" evidence="1">
    <location>
        <begin position="283"/>
        <end position="311"/>
    </location>
</feature>
<proteinExistence type="predicted"/>
<feature type="compositionally biased region" description="Acidic residues" evidence="1">
    <location>
        <begin position="112"/>
        <end position="129"/>
    </location>
</feature>
<feature type="compositionally biased region" description="Basic residues" evidence="1">
    <location>
        <begin position="523"/>
        <end position="533"/>
    </location>
</feature>
<feature type="region of interest" description="Disordered" evidence="1">
    <location>
        <begin position="577"/>
        <end position="646"/>
    </location>
</feature>